<protein>
    <submittedName>
        <fullName evidence="2">Uncharacterized protein</fullName>
    </submittedName>
</protein>
<organism evidence="2 3">
    <name type="scientific">Actinotalea fermentans</name>
    <dbReference type="NCBI Taxonomy" id="43671"/>
    <lineage>
        <taxon>Bacteria</taxon>
        <taxon>Bacillati</taxon>
        <taxon>Actinomycetota</taxon>
        <taxon>Actinomycetes</taxon>
        <taxon>Micrococcales</taxon>
        <taxon>Cellulomonadaceae</taxon>
        <taxon>Actinotalea</taxon>
    </lineage>
</organism>
<dbReference type="Proteomes" id="UP000321484">
    <property type="component" value="Unassembled WGS sequence"/>
</dbReference>
<keyword evidence="1" id="KW-0812">Transmembrane</keyword>
<evidence type="ECO:0000313" key="2">
    <source>
        <dbReference type="EMBL" id="GEN80354.1"/>
    </source>
</evidence>
<keyword evidence="3" id="KW-1185">Reference proteome</keyword>
<keyword evidence="1" id="KW-0472">Membrane</keyword>
<accession>A0A511YYU7</accession>
<gene>
    <name evidence="2" type="ORF">AFE02nite_20880</name>
</gene>
<dbReference type="OrthoDB" id="4829762at2"/>
<reference evidence="2 3" key="1">
    <citation type="submission" date="2019-07" db="EMBL/GenBank/DDBJ databases">
        <title>Whole genome shotgun sequence of Actinotalea fermentans NBRC 105374.</title>
        <authorList>
            <person name="Hosoyama A."/>
            <person name="Uohara A."/>
            <person name="Ohji S."/>
            <person name="Ichikawa N."/>
        </authorList>
    </citation>
    <scope>NUCLEOTIDE SEQUENCE [LARGE SCALE GENOMIC DNA]</scope>
    <source>
        <strain evidence="2 3">NBRC 105374</strain>
    </source>
</reference>
<evidence type="ECO:0000313" key="3">
    <source>
        <dbReference type="Proteomes" id="UP000321484"/>
    </source>
</evidence>
<sequence>MPALPDGVGRVPASERVAPVTLPDGVSPAFARSARFWARAYPRRWRAARGAELLGLLADLAAPGAQRLDARSALDLIRAGWATRLRQHPPLGPWLQYRLVGTRSLAAYRPWVADDIAGLLFPLRQSLGWVLLLVVLEGGRRLNGQPSLLSMWWIWGMAVAILVNDELVLGGRTRAAARATHLVPRAGERVTPGSWVRVRWPRRRVAATVALPWAAGVATALLATSVVATALAPTTVSFAWLPSDEGFGFSADGGGPVPRVALLALLGVALAVGAGLGALARRRLVRVDTTVVQPERELVRLGARRAAGVLLLTAAVGALPVAEALGEVSLLVSVVVGLAAAVLAPSAVVAWLVVRRRRELQGLAYVDVRRVALRGRAPLVDAPGSCLSPARETEIGEVWPWPWSNEGPTTALG</sequence>
<feature type="transmembrane region" description="Helical" evidence="1">
    <location>
        <begin position="209"/>
        <end position="240"/>
    </location>
</feature>
<keyword evidence="1" id="KW-1133">Transmembrane helix</keyword>
<dbReference type="RefSeq" id="WP_146819600.1">
    <property type="nucleotide sequence ID" value="NZ_BJYK01000006.1"/>
</dbReference>
<feature type="transmembrane region" description="Helical" evidence="1">
    <location>
        <begin position="328"/>
        <end position="354"/>
    </location>
</feature>
<feature type="transmembrane region" description="Helical" evidence="1">
    <location>
        <begin position="148"/>
        <end position="169"/>
    </location>
</feature>
<comment type="caution">
    <text evidence="2">The sequence shown here is derived from an EMBL/GenBank/DDBJ whole genome shotgun (WGS) entry which is preliminary data.</text>
</comment>
<feature type="transmembrane region" description="Helical" evidence="1">
    <location>
        <begin position="260"/>
        <end position="280"/>
    </location>
</feature>
<proteinExistence type="predicted"/>
<dbReference type="AlphaFoldDB" id="A0A511YYU7"/>
<feature type="transmembrane region" description="Helical" evidence="1">
    <location>
        <begin position="301"/>
        <end position="322"/>
    </location>
</feature>
<name>A0A511YYU7_9CELL</name>
<dbReference type="EMBL" id="BJYK01000006">
    <property type="protein sequence ID" value="GEN80354.1"/>
    <property type="molecule type" value="Genomic_DNA"/>
</dbReference>
<evidence type="ECO:0000256" key="1">
    <source>
        <dbReference type="SAM" id="Phobius"/>
    </source>
</evidence>